<evidence type="ECO:0000313" key="4">
    <source>
        <dbReference type="Proteomes" id="UP000829494"/>
    </source>
</evidence>
<gene>
    <name evidence="3" type="ORF">SRIMR7_22945</name>
</gene>
<keyword evidence="2" id="KW-0732">Signal</keyword>
<protein>
    <recommendedName>
        <fullName evidence="5">Lipoprotein</fullName>
    </recommendedName>
</protein>
<organism evidence="3 4">
    <name type="scientific">Streptomyces rimosus subsp. rimosus</name>
    <dbReference type="NCBI Taxonomy" id="132474"/>
    <lineage>
        <taxon>Bacteria</taxon>
        <taxon>Bacillati</taxon>
        <taxon>Actinomycetota</taxon>
        <taxon>Actinomycetes</taxon>
        <taxon>Kitasatosporales</taxon>
        <taxon>Streptomycetaceae</taxon>
        <taxon>Streptomyces</taxon>
    </lineage>
</organism>
<dbReference type="EMBL" id="CP094298">
    <property type="protein sequence ID" value="UNZ05015.1"/>
    <property type="molecule type" value="Genomic_DNA"/>
</dbReference>
<feature type="signal peptide" evidence="2">
    <location>
        <begin position="1"/>
        <end position="32"/>
    </location>
</feature>
<dbReference type="RefSeq" id="WP_003981660.1">
    <property type="nucleotide sequence ID" value="NZ_CP043497.1"/>
</dbReference>
<keyword evidence="4" id="KW-1185">Reference proteome</keyword>
<feature type="chain" id="PRO_5046014358" description="Lipoprotein" evidence="2">
    <location>
        <begin position="33"/>
        <end position="227"/>
    </location>
</feature>
<evidence type="ECO:0008006" key="5">
    <source>
        <dbReference type="Google" id="ProtNLM"/>
    </source>
</evidence>
<evidence type="ECO:0000313" key="3">
    <source>
        <dbReference type="EMBL" id="UNZ05015.1"/>
    </source>
</evidence>
<sequence>MSSISTAAFRRGRRIAAASVVAIAAFSLTACNAPGGDDPKPAKSAASEAPGNGSSDGSTGSSGGAAGSAGGDTGSTGAGSSGSQGSGGSTGGSGSGHRGSGTSGGSGSTGSGGSTGSTGSGGGTGTGHKGANVTLNGTLKYLAPGKYTVAPESGMEQAFFVATDTRILGATTICGGPDGRVTIDKSSYGTTTCTTDDLEKAAKMNTVKVRVTVKKGIATQVVERYHP</sequence>
<feature type="compositionally biased region" description="Gly residues" evidence="1">
    <location>
        <begin position="60"/>
        <end position="128"/>
    </location>
</feature>
<dbReference type="GeneID" id="66855875"/>
<reference evidence="3 4" key="1">
    <citation type="submission" date="2022-03" db="EMBL/GenBank/DDBJ databases">
        <title>Complete genome of Streptomyces rimosus ssp. rimosus R7 (=ATCC 10970).</title>
        <authorList>
            <person name="Beganovic S."/>
            <person name="Ruckert C."/>
            <person name="Busche T."/>
            <person name="Kalinowski J."/>
            <person name="Wittmann C."/>
        </authorList>
    </citation>
    <scope>NUCLEOTIDE SEQUENCE [LARGE SCALE GENOMIC DNA]</scope>
    <source>
        <strain evidence="3 4">R7</strain>
    </source>
</reference>
<evidence type="ECO:0000256" key="2">
    <source>
        <dbReference type="SAM" id="SignalP"/>
    </source>
</evidence>
<name>A0ABY3Z3Y6_STRRM</name>
<feature type="compositionally biased region" description="Low complexity" evidence="1">
    <location>
        <begin position="42"/>
        <end position="59"/>
    </location>
</feature>
<dbReference type="Proteomes" id="UP000829494">
    <property type="component" value="Chromosome"/>
</dbReference>
<evidence type="ECO:0000256" key="1">
    <source>
        <dbReference type="SAM" id="MobiDB-lite"/>
    </source>
</evidence>
<feature type="region of interest" description="Disordered" evidence="1">
    <location>
        <begin position="36"/>
        <end position="129"/>
    </location>
</feature>
<proteinExistence type="predicted"/>
<accession>A0ABY3Z3Y6</accession>